<comment type="caution">
    <text evidence="1">The sequence shown here is derived from an EMBL/GenBank/DDBJ whole genome shotgun (WGS) entry which is preliminary data.</text>
</comment>
<evidence type="ECO:0000313" key="2">
    <source>
        <dbReference type="Proteomes" id="UP000766595"/>
    </source>
</evidence>
<dbReference type="Proteomes" id="UP000766595">
    <property type="component" value="Unassembled WGS sequence"/>
</dbReference>
<sequence length="246" mass="27524">MDIVFLGDSHIWSLVKGVKSINPSLKVKSQPLGAHQHLCDSFFTADGSSITITKPELTKYVQSLPLPGYENAPHIVSIGFHSAHFTRVARNFGHLDTLKRERWAISTATWDAIIEAKQRPQMEFLRALKKVVSSVVVAEAPRLFAASEYCQGQNLDTIRFIDNRVREIFASFLEKECIPAVRLLPHMIDIDGFMSPEYRSNKDGDQHHANSKIGEELAPYIFSTIFGFGSTNGSLREVAPQIRTVA</sequence>
<name>A0A947DD60_9HYPH</name>
<organism evidence="1 2">
    <name type="scientific">Prosthecodimorpha staleyi</name>
    <dbReference type="NCBI Taxonomy" id="2840188"/>
    <lineage>
        <taxon>Bacteria</taxon>
        <taxon>Pseudomonadati</taxon>
        <taxon>Pseudomonadota</taxon>
        <taxon>Alphaproteobacteria</taxon>
        <taxon>Hyphomicrobiales</taxon>
        <taxon>Ancalomicrobiaceae</taxon>
        <taxon>Prosthecodimorpha</taxon>
    </lineage>
</organism>
<dbReference type="RefSeq" id="WP_261971658.1">
    <property type="nucleotide sequence ID" value="NZ_JAHHZF010000022.1"/>
</dbReference>
<accession>A0A947DD60</accession>
<reference evidence="1 2" key="1">
    <citation type="submission" date="2021-06" db="EMBL/GenBank/DDBJ databases">
        <authorList>
            <person name="Grouzdev D.S."/>
            <person name="Koziaeva V."/>
        </authorList>
    </citation>
    <scope>NUCLEOTIDE SEQUENCE [LARGE SCALE GENOMIC DNA]</scope>
    <source>
        <strain evidence="1 2">22</strain>
    </source>
</reference>
<protein>
    <submittedName>
        <fullName evidence="1">Uncharacterized protein</fullName>
    </submittedName>
</protein>
<dbReference type="AlphaFoldDB" id="A0A947DD60"/>
<evidence type="ECO:0000313" key="1">
    <source>
        <dbReference type="EMBL" id="MBT9293159.1"/>
    </source>
</evidence>
<proteinExistence type="predicted"/>
<keyword evidence="2" id="KW-1185">Reference proteome</keyword>
<dbReference type="EMBL" id="JAHHZF010000022">
    <property type="protein sequence ID" value="MBT9293159.1"/>
    <property type="molecule type" value="Genomic_DNA"/>
</dbReference>
<gene>
    <name evidence="1" type="ORF">KL771_27110</name>
</gene>